<reference evidence="3" key="1">
    <citation type="journal article" date="2019" name="Int. J. Syst. Evol. Microbiol.">
        <title>The Global Catalogue of Microorganisms (GCM) 10K type strain sequencing project: providing services to taxonomists for standard genome sequencing and annotation.</title>
        <authorList>
            <consortium name="The Broad Institute Genomics Platform"/>
            <consortium name="The Broad Institute Genome Sequencing Center for Infectious Disease"/>
            <person name="Wu L."/>
            <person name="Ma J."/>
        </authorList>
    </citation>
    <scope>NUCLEOTIDE SEQUENCE [LARGE SCALE GENOMIC DNA]</scope>
    <source>
        <strain evidence="3">JCM 18715</strain>
    </source>
</reference>
<dbReference type="RefSeq" id="WP_345534429.1">
    <property type="nucleotide sequence ID" value="NZ_BAABLD010000017.1"/>
</dbReference>
<sequence>MDFALSRAVVKSFVMTALCLPLCLPLWLGAAEFHDPTRPAPAFLRGASSAPQSAEAAEALVLEAVQRSSRRATALINGRRLAVGEHIGAYRLESLGADSAVLVSPSGRRVLRVAAPVKKQEKRLEAASSKPVEGERKP</sequence>
<dbReference type="Proteomes" id="UP001500547">
    <property type="component" value="Unassembled WGS sequence"/>
</dbReference>
<comment type="caution">
    <text evidence="2">The sequence shown here is derived from an EMBL/GenBank/DDBJ whole genome shotgun (WGS) entry which is preliminary data.</text>
</comment>
<evidence type="ECO:0000313" key="2">
    <source>
        <dbReference type="EMBL" id="GAA5171123.1"/>
    </source>
</evidence>
<protein>
    <recommendedName>
        <fullName evidence="4">MSHA biogenesis protein MshK</fullName>
    </recommendedName>
</protein>
<keyword evidence="3" id="KW-1185">Reference proteome</keyword>
<feature type="region of interest" description="Disordered" evidence="1">
    <location>
        <begin position="119"/>
        <end position="138"/>
    </location>
</feature>
<organism evidence="2 3">
    <name type="scientific">Viridibacterium curvum</name>
    <dbReference type="NCBI Taxonomy" id="1101404"/>
    <lineage>
        <taxon>Bacteria</taxon>
        <taxon>Pseudomonadati</taxon>
        <taxon>Pseudomonadota</taxon>
        <taxon>Betaproteobacteria</taxon>
        <taxon>Rhodocyclales</taxon>
        <taxon>Rhodocyclaceae</taxon>
        <taxon>Viridibacterium</taxon>
    </lineage>
</organism>
<name>A0ABP9R4R9_9RHOO</name>
<evidence type="ECO:0008006" key="4">
    <source>
        <dbReference type="Google" id="ProtNLM"/>
    </source>
</evidence>
<gene>
    <name evidence="2" type="ORF">GCM10025770_35240</name>
</gene>
<evidence type="ECO:0000313" key="3">
    <source>
        <dbReference type="Proteomes" id="UP001500547"/>
    </source>
</evidence>
<dbReference type="EMBL" id="BAABLD010000017">
    <property type="protein sequence ID" value="GAA5171123.1"/>
    <property type="molecule type" value="Genomic_DNA"/>
</dbReference>
<evidence type="ECO:0000256" key="1">
    <source>
        <dbReference type="SAM" id="MobiDB-lite"/>
    </source>
</evidence>
<accession>A0ABP9R4R9</accession>
<proteinExistence type="predicted"/>